<sequence length="143" mass="15826">MGFSQNDSPLIERKGNLVLNRYYILGEEVSERQVLKKMKPYEAAHKRMKASRRLAFTSEIIAAIGAGSFLPSVIDPSPEITIPLLITGVSLIAIAVPIKKKANRKADEAIELYNERKLIGEKSSRTELNLALTTTGLGIELKF</sequence>
<keyword evidence="1" id="KW-0812">Transmembrane</keyword>
<proteinExistence type="predicted"/>
<feature type="transmembrane region" description="Helical" evidence="1">
    <location>
        <begin position="54"/>
        <end position="74"/>
    </location>
</feature>
<evidence type="ECO:0000313" key="3">
    <source>
        <dbReference type="Proteomes" id="UP001244443"/>
    </source>
</evidence>
<dbReference type="AlphaFoldDB" id="A0AA51N9S0"/>
<dbReference type="Proteomes" id="UP001244443">
    <property type="component" value="Chromosome"/>
</dbReference>
<evidence type="ECO:0000256" key="1">
    <source>
        <dbReference type="SAM" id="Phobius"/>
    </source>
</evidence>
<protein>
    <submittedName>
        <fullName evidence="2">Uncharacterized protein</fullName>
    </submittedName>
</protein>
<keyword evidence="3" id="KW-1185">Reference proteome</keyword>
<keyword evidence="1" id="KW-1133">Transmembrane helix</keyword>
<evidence type="ECO:0000313" key="2">
    <source>
        <dbReference type="EMBL" id="WMN07111.1"/>
    </source>
</evidence>
<organism evidence="2 3">
    <name type="scientific">Marivirga arenosa</name>
    <dbReference type="NCBI Taxonomy" id="3059076"/>
    <lineage>
        <taxon>Bacteria</taxon>
        <taxon>Pseudomonadati</taxon>
        <taxon>Bacteroidota</taxon>
        <taxon>Cytophagia</taxon>
        <taxon>Cytophagales</taxon>
        <taxon>Marivirgaceae</taxon>
        <taxon>Marivirga</taxon>
    </lineage>
</organism>
<accession>A0AA51N9S0</accession>
<dbReference type="EMBL" id="CP129970">
    <property type="protein sequence ID" value="WMN07111.1"/>
    <property type="molecule type" value="Genomic_DNA"/>
</dbReference>
<keyword evidence="1" id="KW-0472">Membrane</keyword>
<dbReference type="RefSeq" id="WP_308357153.1">
    <property type="nucleotide sequence ID" value="NZ_CP129970.2"/>
</dbReference>
<name>A0AA51N9S0_9BACT</name>
<gene>
    <name evidence="2" type="ORF">QYS48_27825</name>
</gene>
<feature type="transmembrane region" description="Helical" evidence="1">
    <location>
        <begin position="80"/>
        <end position="98"/>
    </location>
</feature>
<reference evidence="2" key="1">
    <citation type="submission" date="2023-08" db="EMBL/GenBank/DDBJ databases">
        <title>Comparative genomics and taxonomic characterization of three novel marine species of genus Marivirga.</title>
        <authorList>
            <person name="Muhammad N."/>
            <person name="Kim S.-G."/>
        </authorList>
    </citation>
    <scope>NUCLEOTIDE SEQUENCE [LARGE SCALE GENOMIC DNA]</scope>
    <source>
        <strain evidence="2">ABR2-2</strain>
    </source>
</reference>